<comment type="caution">
    <text evidence="1">The sequence shown here is derived from an EMBL/GenBank/DDBJ whole genome shotgun (WGS) entry which is preliminary data.</text>
</comment>
<reference evidence="1 2" key="1">
    <citation type="submission" date="2018-05" db="EMBL/GenBank/DDBJ databases">
        <title>Genomic Encyclopedia of Type Strains, Phase IV (KMG-IV): sequencing the most valuable type-strain genomes for metagenomic binning, comparative biology and taxonomic classification.</title>
        <authorList>
            <person name="Goeker M."/>
        </authorList>
    </citation>
    <scope>NUCLEOTIDE SEQUENCE [LARGE SCALE GENOMIC DNA]</scope>
    <source>
        <strain evidence="1 2">DSM 18773</strain>
    </source>
</reference>
<sequence>MPLQIVHDFLQETENGTILTLYLSRHTDVEIAQELGRFEDPFDDRNVYSYIQRRYRQLPINQIRLVTGEHQVITLSYMSILAHKRSAGWH</sequence>
<evidence type="ECO:0000313" key="2">
    <source>
        <dbReference type="Proteomes" id="UP000245634"/>
    </source>
</evidence>
<dbReference type="EMBL" id="QGGL01000021">
    <property type="protein sequence ID" value="PWK05970.1"/>
    <property type="molecule type" value="Genomic_DNA"/>
</dbReference>
<dbReference type="RefSeq" id="WP_109690959.1">
    <property type="nucleotide sequence ID" value="NZ_QGGL01000021.1"/>
</dbReference>
<protein>
    <submittedName>
        <fullName evidence="1">Uncharacterized protein</fullName>
    </submittedName>
</protein>
<accession>A0A316D442</accession>
<dbReference type="Proteomes" id="UP000245634">
    <property type="component" value="Unassembled WGS sequence"/>
</dbReference>
<keyword evidence="2" id="KW-1185">Reference proteome</keyword>
<name>A0A316D442_9BACL</name>
<gene>
    <name evidence="1" type="ORF">C7459_12133</name>
</gene>
<dbReference type="AlphaFoldDB" id="A0A316D442"/>
<proteinExistence type="predicted"/>
<dbReference type="OrthoDB" id="2381930at2"/>
<evidence type="ECO:0000313" key="1">
    <source>
        <dbReference type="EMBL" id="PWK05970.1"/>
    </source>
</evidence>
<organism evidence="1 2">
    <name type="scientific">Tumebacillus permanentifrigoris</name>
    <dbReference type="NCBI Taxonomy" id="378543"/>
    <lineage>
        <taxon>Bacteria</taxon>
        <taxon>Bacillati</taxon>
        <taxon>Bacillota</taxon>
        <taxon>Bacilli</taxon>
        <taxon>Bacillales</taxon>
        <taxon>Alicyclobacillaceae</taxon>
        <taxon>Tumebacillus</taxon>
    </lineage>
</organism>